<reference evidence="2" key="1">
    <citation type="submission" date="2013-08" db="EMBL/GenBank/DDBJ databases">
        <authorList>
            <person name="Mendez C."/>
            <person name="Richter M."/>
            <person name="Ferrer M."/>
            <person name="Sanchez J."/>
        </authorList>
    </citation>
    <scope>NUCLEOTIDE SEQUENCE</scope>
</reference>
<feature type="non-terminal residue" evidence="2">
    <location>
        <position position="1"/>
    </location>
</feature>
<dbReference type="InterPro" id="IPR007029">
    <property type="entry name" value="YHS_dom"/>
</dbReference>
<dbReference type="EMBL" id="AUZY01002517">
    <property type="protein sequence ID" value="EQD72116.1"/>
    <property type="molecule type" value="Genomic_DNA"/>
</dbReference>
<sequence>LLSTALGENDFPPGDFQVEITENVLLGRTTMTAIDPVCQMSVDPATAADHRVYEGHDVWFCNVACAQRFDENPSAYPLADD</sequence>
<dbReference type="Pfam" id="PF04945">
    <property type="entry name" value="YHS"/>
    <property type="match status" value="1"/>
</dbReference>
<feature type="domain" description="YHS" evidence="1">
    <location>
        <begin position="34"/>
        <end position="76"/>
    </location>
</feature>
<reference evidence="2" key="2">
    <citation type="journal article" date="2014" name="ISME J.">
        <title>Microbial stratification in low pH oxic and suboxic macroscopic growths along an acid mine drainage.</title>
        <authorList>
            <person name="Mendez-Garcia C."/>
            <person name="Mesa V."/>
            <person name="Sprenger R.R."/>
            <person name="Richter M."/>
            <person name="Diez M.S."/>
            <person name="Solano J."/>
            <person name="Bargiela R."/>
            <person name="Golyshina O.V."/>
            <person name="Manteca A."/>
            <person name="Ramos J.L."/>
            <person name="Gallego J.R."/>
            <person name="Llorente I."/>
            <person name="Martins Dos Santos V.A."/>
            <person name="Jensen O.N."/>
            <person name="Pelaez A.I."/>
            <person name="Sanchez J."/>
            <person name="Ferrer M."/>
        </authorList>
    </citation>
    <scope>NUCLEOTIDE SEQUENCE</scope>
</reference>
<dbReference type="InterPro" id="IPR012348">
    <property type="entry name" value="RNR-like"/>
</dbReference>
<comment type="caution">
    <text evidence="2">The sequence shown here is derived from an EMBL/GenBank/DDBJ whole genome shotgun (WGS) entry which is preliminary data.</text>
</comment>
<protein>
    <submittedName>
        <fullName evidence="2">YHS domain-containing protein</fullName>
    </submittedName>
</protein>
<organism evidence="2">
    <name type="scientific">mine drainage metagenome</name>
    <dbReference type="NCBI Taxonomy" id="410659"/>
    <lineage>
        <taxon>unclassified sequences</taxon>
        <taxon>metagenomes</taxon>
        <taxon>ecological metagenomes</taxon>
    </lineage>
</organism>
<dbReference type="GO" id="GO:0016491">
    <property type="term" value="F:oxidoreductase activity"/>
    <property type="evidence" value="ECO:0007669"/>
    <property type="project" value="InterPro"/>
</dbReference>
<gene>
    <name evidence="2" type="ORF">B1B_04026</name>
</gene>
<dbReference type="AlphaFoldDB" id="T1BGM9"/>
<name>T1BGM9_9ZZZZ</name>
<dbReference type="Gene3D" id="1.10.620.20">
    <property type="entry name" value="Ribonucleotide Reductase, subunit A"/>
    <property type="match status" value="1"/>
</dbReference>
<accession>T1BGM9</accession>
<proteinExistence type="predicted"/>
<evidence type="ECO:0000313" key="2">
    <source>
        <dbReference type="EMBL" id="EQD72116.1"/>
    </source>
</evidence>
<evidence type="ECO:0000259" key="1">
    <source>
        <dbReference type="Pfam" id="PF04945"/>
    </source>
</evidence>